<dbReference type="OrthoDB" id="7656008at2"/>
<evidence type="ECO:0000313" key="2">
    <source>
        <dbReference type="EMBL" id="SFT85116.1"/>
    </source>
</evidence>
<feature type="compositionally biased region" description="Low complexity" evidence="1">
    <location>
        <begin position="473"/>
        <end position="514"/>
    </location>
</feature>
<organism evidence="2 3">
    <name type="scientific">Paraburkholderia aspalathi</name>
    <dbReference type="NCBI Taxonomy" id="1324617"/>
    <lineage>
        <taxon>Bacteria</taxon>
        <taxon>Pseudomonadati</taxon>
        <taxon>Pseudomonadota</taxon>
        <taxon>Betaproteobacteria</taxon>
        <taxon>Burkholderiales</taxon>
        <taxon>Burkholderiaceae</taxon>
        <taxon>Paraburkholderia</taxon>
    </lineage>
</organism>
<accession>A0A1I7BD42</accession>
<evidence type="ECO:0000256" key="1">
    <source>
        <dbReference type="SAM" id="MobiDB-lite"/>
    </source>
</evidence>
<evidence type="ECO:0000313" key="3">
    <source>
        <dbReference type="Proteomes" id="UP000198844"/>
    </source>
</evidence>
<name>A0A1I7BD42_9BURK</name>
<protein>
    <submittedName>
        <fullName evidence="2">Integrating conjugative element, PFGI_1 class, ParB family protein</fullName>
    </submittedName>
</protein>
<feature type="region of interest" description="Disordered" evidence="1">
    <location>
        <begin position="340"/>
        <end position="409"/>
    </location>
</feature>
<dbReference type="InterPro" id="IPR036086">
    <property type="entry name" value="ParB/Sulfiredoxin_sf"/>
</dbReference>
<proteinExistence type="predicted"/>
<dbReference type="CDD" id="cd16387">
    <property type="entry name" value="ParB_N_Srx"/>
    <property type="match status" value="1"/>
</dbReference>
<dbReference type="SUPFAM" id="SSF110849">
    <property type="entry name" value="ParB/Sulfiredoxin"/>
    <property type="match status" value="1"/>
</dbReference>
<feature type="compositionally biased region" description="Low complexity" evidence="1">
    <location>
        <begin position="350"/>
        <end position="369"/>
    </location>
</feature>
<dbReference type="AlphaFoldDB" id="A0A1I7BD42"/>
<feature type="region of interest" description="Disordered" evidence="1">
    <location>
        <begin position="464"/>
        <end position="518"/>
    </location>
</feature>
<sequence length="636" mass="68821">MSVSANPLGGVREAHEAHEALAAQRLDVPPPAARTPEPQLTSVIRLRILDVMVYERNPRRASHERIVELKESIRANGIEQIVTVTRRPGETRYVVAKGGNSRVTAATALYDETRDQRFLYYDFVCVPYPGEPKLLAAHLRENDQRADLCFWDRANGYLALRADLEAGRGETLSLREFSRLLEQEGAPVSHVLLALFQFAIDRLSALGPATVYLSRRALVDVIQPGIGMLLRLVRRLGFDDHWLQTRVIDPQLTGIAARCNPDNPDAAGTLARTTPFDAAQLVDGLRQRLAGELGVPRDALDRMCHLFERVPDATGDALRELGGMPGERPEPLSVTPILDADRAGATPDPSASSASSAPSAASAVLASGADQQSRATPGADGAVSHRAAVGKQPDGSDVPPDGPQRAQDGTFTRVTDEGHQDSGPQAASPSTQGELFREAVLVFARTCGLDGCVRDAPGLPYGFMVEPPPPGRPRFSPDSSPDLSPDLSPDSSPDSSPGLSSGSSPGFSSGSSPDADAQRNEEMLNRYLGWWWLVSLSRQNSATGVTRVPPDSRFAHMARDDETWNRTCDASVGEPLLADRMDVMFDVMLNPDHPIGQWWGEVIGAARAFRAAYPERFTPARWPEPGADQRLQRGGP</sequence>
<reference evidence="2 3" key="1">
    <citation type="submission" date="2016-10" db="EMBL/GenBank/DDBJ databases">
        <authorList>
            <person name="de Groot N.N."/>
        </authorList>
    </citation>
    <scope>NUCLEOTIDE SEQUENCE [LARGE SCALE GENOMIC DNA]</scope>
    <source>
        <strain evidence="2 3">LMG 27731</strain>
    </source>
</reference>
<dbReference type="RefSeq" id="WP_093633949.1">
    <property type="nucleotide sequence ID" value="NZ_FPBH01000004.1"/>
</dbReference>
<gene>
    <name evidence="2" type="ORF">SAMN05192563_1004371</name>
</gene>
<dbReference type="EMBL" id="FPBH01000004">
    <property type="protein sequence ID" value="SFT85116.1"/>
    <property type="molecule type" value="Genomic_DNA"/>
</dbReference>
<dbReference type="Proteomes" id="UP000198844">
    <property type="component" value="Unassembled WGS sequence"/>
</dbReference>